<comment type="catalytic activity">
    <reaction evidence="19">
        <text>a ubiquinone + NADH + H(+) = a ubiquinol + NAD(+)</text>
        <dbReference type="Rhea" id="RHEA:23152"/>
        <dbReference type="Rhea" id="RHEA-COMP:9565"/>
        <dbReference type="Rhea" id="RHEA-COMP:9566"/>
        <dbReference type="ChEBI" id="CHEBI:15378"/>
        <dbReference type="ChEBI" id="CHEBI:16389"/>
        <dbReference type="ChEBI" id="CHEBI:17976"/>
        <dbReference type="ChEBI" id="CHEBI:57540"/>
        <dbReference type="ChEBI" id="CHEBI:57945"/>
    </reaction>
</comment>
<dbReference type="PANTHER" id="PTHR43706:SF3">
    <property type="entry name" value="EXTERNAL ALTERNATIVE NAD(P)H-UBIQUINONE OXIDOREDUCTASE B1, MITOCHONDRIAL"/>
    <property type="match status" value="1"/>
</dbReference>
<proteinExistence type="inferred from homology"/>
<dbReference type="AlphaFoldDB" id="A0A8K0H173"/>
<dbReference type="Gene3D" id="3.50.50.100">
    <property type="match status" value="2"/>
</dbReference>
<evidence type="ECO:0000256" key="7">
    <source>
        <dbReference type="ARBA" id="ARBA00022723"/>
    </source>
</evidence>
<dbReference type="InterPro" id="IPR011992">
    <property type="entry name" value="EF-hand-dom_pair"/>
</dbReference>
<evidence type="ECO:0000256" key="16">
    <source>
        <dbReference type="ARBA" id="ARBA00023136"/>
    </source>
</evidence>
<evidence type="ECO:0000256" key="19">
    <source>
        <dbReference type="ARBA" id="ARBA00049010"/>
    </source>
</evidence>
<comment type="catalytic activity">
    <reaction evidence="18">
        <text>a quinone + NADH + H(+) = a quinol + NAD(+)</text>
        <dbReference type="Rhea" id="RHEA:46160"/>
        <dbReference type="ChEBI" id="CHEBI:15378"/>
        <dbReference type="ChEBI" id="CHEBI:24646"/>
        <dbReference type="ChEBI" id="CHEBI:57540"/>
        <dbReference type="ChEBI" id="CHEBI:57945"/>
        <dbReference type="ChEBI" id="CHEBI:132124"/>
        <dbReference type="EC" id="1.6.5.9"/>
    </reaction>
</comment>
<dbReference type="GO" id="GO:0005777">
    <property type="term" value="C:peroxisome"/>
    <property type="evidence" value="ECO:0007669"/>
    <property type="project" value="UniProtKB-SubCell"/>
</dbReference>
<keyword evidence="22" id="KW-1185">Reference proteome</keyword>
<dbReference type="InterPro" id="IPR054585">
    <property type="entry name" value="NDH2-like_C"/>
</dbReference>
<comment type="subcellular location">
    <subcellularLocation>
        <location evidence="2">Mitochondrion inner membrane</location>
        <topology evidence="2">Peripheral membrane protein</topology>
        <orientation evidence="2">Intermembrane side</orientation>
    </subcellularLocation>
    <subcellularLocation>
        <location evidence="3">Peroxisome</location>
    </subcellularLocation>
</comment>
<dbReference type="GO" id="GO:0005743">
    <property type="term" value="C:mitochondrial inner membrane"/>
    <property type="evidence" value="ECO:0007669"/>
    <property type="project" value="UniProtKB-SubCell"/>
</dbReference>
<dbReference type="Pfam" id="PF22366">
    <property type="entry name" value="NDH2_C"/>
    <property type="match status" value="1"/>
</dbReference>
<keyword evidence="12" id="KW-0809">Transit peptide</keyword>
<dbReference type="PRINTS" id="PR00368">
    <property type="entry name" value="FADPNR"/>
</dbReference>
<feature type="domain" description="EF-hand" evidence="20">
    <location>
        <begin position="381"/>
        <end position="416"/>
    </location>
</feature>
<protein>
    <recommendedName>
        <fullName evidence="5">NADH:ubiquinone reductase (non-electrogenic)</fullName>
        <ecNumber evidence="5">1.6.5.9</ecNumber>
    </recommendedName>
</protein>
<evidence type="ECO:0000256" key="11">
    <source>
        <dbReference type="ARBA" id="ARBA00022857"/>
    </source>
</evidence>
<keyword evidence="15" id="KW-0496">Mitochondrion</keyword>
<dbReference type="Proteomes" id="UP000796880">
    <property type="component" value="Unassembled WGS sequence"/>
</dbReference>
<evidence type="ECO:0000313" key="22">
    <source>
        <dbReference type="Proteomes" id="UP000796880"/>
    </source>
</evidence>
<evidence type="ECO:0000256" key="1">
    <source>
        <dbReference type="ARBA" id="ARBA00001974"/>
    </source>
</evidence>
<evidence type="ECO:0000259" key="20">
    <source>
        <dbReference type="PROSITE" id="PS50222"/>
    </source>
</evidence>
<dbReference type="PROSITE" id="PS00018">
    <property type="entry name" value="EF_HAND_1"/>
    <property type="match status" value="1"/>
</dbReference>
<dbReference type="InterPro" id="IPR018247">
    <property type="entry name" value="EF_Hand_1_Ca_BS"/>
</dbReference>
<dbReference type="InterPro" id="IPR002048">
    <property type="entry name" value="EF_hand_dom"/>
</dbReference>
<dbReference type="EMBL" id="VOIH02000006">
    <property type="protein sequence ID" value="KAF3443831.1"/>
    <property type="molecule type" value="Genomic_DNA"/>
</dbReference>
<comment type="caution">
    <text evidence="21">The sequence shown here is derived from an EMBL/GenBank/DDBJ whole genome shotgun (WGS) entry which is preliminary data.</text>
</comment>
<dbReference type="PANTHER" id="PTHR43706">
    <property type="entry name" value="NADH DEHYDROGENASE"/>
    <property type="match status" value="1"/>
</dbReference>
<evidence type="ECO:0000256" key="14">
    <source>
        <dbReference type="ARBA" id="ARBA00023027"/>
    </source>
</evidence>
<keyword evidence="9" id="KW-0274">FAD</keyword>
<comment type="similarity">
    <text evidence="4">Belongs to the NADH dehydrogenase family.</text>
</comment>
<dbReference type="SUPFAM" id="SSF51905">
    <property type="entry name" value="FAD/NAD(P)-binding domain"/>
    <property type="match status" value="2"/>
</dbReference>
<dbReference type="SUPFAM" id="SSF47473">
    <property type="entry name" value="EF-hand"/>
    <property type="match status" value="1"/>
</dbReference>
<dbReference type="Pfam" id="PF07992">
    <property type="entry name" value="Pyr_redox_2"/>
    <property type="match status" value="1"/>
</dbReference>
<dbReference type="FunFam" id="3.50.50.100:FF:000002">
    <property type="entry name" value="External alternative NAD(P)H-ubiquinone oxidoreductase B1, mitochondrial"/>
    <property type="match status" value="1"/>
</dbReference>
<dbReference type="GO" id="GO:0005509">
    <property type="term" value="F:calcium ion binding"/>
    <property type="evidence" value="ECO:0007669"/>
    <property type="project" value="InterPro"/>
</dbReference>
<evidence type="ECO:0000256" key="13">
    <source>
        <dbReference type="ARBA" id="ARBA00023002"/>
    </source>
</evidence>
<dbReference type="PROSITE" id="PS50222">
    <property type="entry name" value="EF_HAND_2"/>
    <property type="match status" value="1"/>
</dbReference>
<dbReference type="GO" id="GO:0050136">
    <property type="term" value="F:NADH dehydrogenase (quinone) (non-electrogenic) activity"/>
    <property type="evidence" value="ECO:0007669"/>
    <property type="project" value="UniProtKB-EC"/>
</dbReference>
<evidence type="ECO:0000256" key="3">
    <source>
        <dbReference type="ARBA" id="ARBA00004275"/>
    </source>
</evidence>
<comment type="cofactor">
    <cofactor evidence="1">
        <name>FAD</name>
        <dbReference type="ChEBI" id="CHEBI:57692"/>
    </cofactor>
</comment>
<evidence type="ECO:0000256" key="15">
    <source>
        <dbReference type="ARBA" id="ARBA00023128"/>
    </source>
</evidence>
<dbReference type="OrthoDB" id="3244603at2759"/>
<dbReference type="FunFam" id="3.50.50.100:FF:000008">
    <property type="entry name" value="External alternative NAD(P)H-ubiquinone oxidoreductase B1, mitochondrial"/>
    <property type="match status" value="1"/>
</dbReference>
<evidence type="ECO:0000256" key="5">
    <source>
        <dbReference type="ARBA" id="ARBA00012637"/>
    </source>
</evidence>
<evidence type="ECO:0000256" key="10">
    <source>
        <dbReference type="ARBA" id="ARBA00022837"/>
    </source>
</evidence>
<evidence type="ECO:0000256" key="12">
    <source>
        <dbReference type="ARBA" id="ARBA00022946"/>
    </source>
</evidence>
<gene>
    <name evidence="21" type="ORF">FNV43_RR13521</name>
</gene>
<keyword evidence="16" id="KW-0472">Membrane</keyword>
<evidence type="ECO:0000256" key="18">
    <source>
        <dbReference type="ARBA" id="ARBA00047599"/>
    </source>
</evidence>
<keyword evidence="8" id="KW-0999">Mitochondrion inner membrane</keyword>
<dbReference type="InterPro" id="IPR045024">
    <property type="entry name" value="NDH-2"/>
</dbReference>
<dbReference type="InterPro" id="IPR023753">
    <property type="entry name" value="FAD/NAD-binding_dom"/>
</dbReference>
<evidence type="ECO:0000313" key="21">
    <source>
        <dbReference type="EMBL" id="KAF3443831.1"/>
    </source>
</evidence>
<name>A0A8K0H173_9ROSA</name>
<keyword evidence="13" id="KW-0560">Oxidoreductase</keyword>
<evidence type="ECO:0000256" key="6">
    <source>
        <dbReference type="ARBA" id="ARBA00022630"/>
    </source>
</evidence>
<dbReference type="SMART" id="SM00054">
    <property type="entry name" value="EFh"/>
    <property type="match status" value="1"/>
</dbReference>
<evidence type="ECO:0000256" key="2">
    <source>
        <dbReference type="ARBA" id="ARBA00004137"/>
    </source>
</evidence>
<evidence type="ECO:0000256" key="8">
    <source>
        <dbReference type="ARBA" id="ARBA00022792"/>
    </source>
</evidence>
<reference evidence="21" key="1">
    <citation type="submission" date="2020-03" db="EMBL/GenBank/DDBJ databases">
        <title>A high-quality chromosome-level genome assembly of a woody plant with both climbing and erect habits, Rhamnella rubrinervis.</title>
        <authorList>
            <person name="Lu Z."/>
            <person name="Yang Y."/>
            <person name="Zhu X."/>
            <person name="Sun Y."/>
        </authorList>
    </citation>
    <scope>NUCLEOTIDE SEQUENCE</scope>
    <source>
        <strain evidence="21">BYM</strain>
        <tissue evidence="21">Leaf</tissue>
    </source>
</reference>
<keyword evidence="10" id="KW-0106">Calcium</keyword>
<keyword evidence="6" id="KW-0285">Flavoprotein</keyword>
<keyword evidence="7" id="KW-0479">Metal-binding</keyword>
<dbReference type="InterPro" id="IPR036188">
    <property type="entry name" value="FAD/NAD-bd_sf"/>
</dbReference>
<accession>A0A8K0H173</accession>
<keyword evidence="11" id="KW-0521">NADP</keyword>
<keyword evidence="14" id="KW-0520">NAD</keyword>
<evidence type="ECO:0000256" key="4">
    <source>
        <dbReference type="ARBA" id="ARBA00005272"/>
    </source>
</evidence>
<evidence type="ECO:0000256" key="17">
    <source>
        <dbReference type="ARBA" id="ARBA00023140"/>
    </source>
</evidence>
<organism evidence="21 22">
    <name type="scientific">Rhamnella rubrinervis</name>
    <dbReference type="NCBI Taxonomy" id="2594499"/>
    <lineage>
        <taxon>Eukaryota</taxon>
        <taxon>Viridiplantae</taxon>
        <taxon>Streptophyta</taxon>
        <taxon>Embryophyta</taxon>
        <taxon>Tracheophyta</taxon>
        <taxon>Spermatophyta</taxon>
        <taxon>Magnoliopsida</taxon>
        <taxon>eudicotyledons</taxon>
        <taxon>Gunneridae</taxon>
        <taxon>Pentapetalae</taxon>
        <taxon>rosids</taxon>
        <taxon>fabids</taxon>
        <taxon>Rosales</taxon>
        <taxon>Rhamnaceae</taxon>
        <taxon>rhamnoid group</taxon>
        <taxon>Rhamneae</taxon>
        <taxon>Rhamnella</taxon>
    </lineage>
</organism>
<keyword evidence="17" id="KW-0576">Peroxisome</keyword>
<dbReference type="EC" id="1.6.5.9" evidence="5"/>
<sequence length="580" mass="65029">MAIWSFFARASRAFHDYPVGSKLLVLCTLSSGGLVAYSESQSHIGSPSVDVNQSEPRKKRVVVLGTGWAGTSFLKDLDASAYDVQVVSPRNYFAFTPLLPSVTCGTVEARSIVEPVRNIIKKRKGEVKFWEAECIKIDATNKQVICRSNIDSNLVGNGEFSLEYDYLVVALGAQVNTFNTPGVLEYCHFLKEVEDAQKIRRSVIDCFEKAILPGLSEEERRTNLHFVIVGGGPTGVEFAAELHDFFQEDLVKLYPSVKDLVKITVIQSGDHILNMFDERISSFAEQKFRRDGIEVQTGSRVLSVSDKEITMNVKSKGEVCSIPHGLVVWSTGVSTRPVVRDLMEQIGQGKRHVLATDEWLRVKGCESVYAIGDCTSVDQRKIREDIVAIFAAADKDKNGRLTISEFQDVMGDLIIRYPQVELYLKSQHLGDVTDLLRDSEGNDRVEVDIEQFKLALSHVDSQMKSLPATAQVAAQQGAYLSRCFNRRDECGENPEGPRRFRSGGQHQFLPFRYKHFGQFAPLGGEQAAAELPGDWVSMGHSTQWLWYSVYASKQVSWRTRVLVVSDWTRRFVFGRDSSRI</sequence>
<evidence type="ECO:0000256" key="9">
    <source>
        <dbReference type="ARBA" id="ARBA00022827"/>
    </source>
</evidence>